<evidence type="ECO:0000313" key="1">
    <source>
        <dbReference type="EMBL" id="KAI3358346.1"/>
    </source>
</evidence>
<reference evidence="1" key="1">
    <citation type="submission" date="2022-04" db="EMBL/GenBank/DDBJ databases">
        <title>Jade perch genome.</title>
        <authorList>
            <person name="Chao B."/>
        </authorList>
    </citation>
    <scope>NUCLEOTIDE SEQUENCE</scope>
    <source>
        <strain evidence="1">CB-2022</strain>
    </source>
</reference>
<keyword evidence="2" id="KW-1185">Reference proteome</keyword>
<name>A0ACB8VRU7_9TELE</name>
<organism evidence="1 2">
    <name type="scientific">Scortum barcoo</name>
    <name type="common">barcoo grunter</name>
    <dbReference type="NCBI Taxonomy" id="214431"/>
    <lineage>
        <taxon>Eukaryota</taxon>
        <taxon>Metazoa</taxon>
        <taxon>Chordata</taxon>
        <taxon>Craniata</taxon>
        <taxon>Vertebrata</taxon>
        <taxon>Euteleostomi</taxon>
        <taxon>Actinopterygii</taxon>
        <taxon>Neopterygii</taxon>
        <taxon>Teleostei</taxon>
        <taxon>Neoteleostei</taxon>
        <taxon>Acanthomorphata</taxon>
        <taxon>Eupercaria</taxon>
        <taxon>Centrarchiformes</taxon>
        <taxon>Terapontoidei</taxon>
        <taxon>Terapontidae</taxon>
        <taxon>Scortum</taxon>
    </lineage>
</organism>
<accession>A0ACB8VRU7</accession>
<dbReference type="EMBL" id="CM041548">
    <property type="protein sequence ID" value="KAI3358346.1"/>
    <property type="molecule type" value="Genomic_DNA"/>
</dbReference>
<comment type="caution">
    <text evidence="1">The sequence shown here is derived from an EMBL/GenBank/DDBJ whole genome shotgun (WGS) entry which is preliminary data.</text>
</comment>
<protein>
    <submittedName>
        <fullName evidence="1">Uncharacterized protein</fullName>
    </submittedName>
</protein>
<proteinExistence type="predicted"/>
<dbReference type="Proteomes" id="UP000831701">
    <property type="component" value="Chromosome 18"/>
</dbReference>
<sequence>RKQSRQVTTNEKPCTSTTEHLITSQRETHRHTQRSLCWCGAPALRSQSRLSGRSGDTATFEKRTESVRALLSVDRAAMSQSICEANLEACCTLRGANLRASSTGRTAARRRTGTGSPSRLAVMYQEVAFLAGSTEHQFTTFRFNRVGEPAGGHLQEGRVLQASPVAAPVSAPSTRWRRDWPG</sequence>
<evidence type="ECO:0000313" key="2">
    <source>
        <dbReference type="Proteomes" id="UP000831701"/>
    </source>
</evidence>
<feature type="non-terminal residue" evidence="1">
    <location>
        <position position="1"/>
    </location>
</feature>
<gene>
    <name evidence="1" type="ORF">L3Q82_014789</name>
</gene>